<comment type="caution">
    <text evidence="6">The sequence shown here is derived from an EMBL/GenBank/DDBJ whole genome shotgun (WGS) entry which is preliminary data.</text>
</comment>
<comment type="catalytic activity">
    <reaction evidence="1">
        <text>(6R)-5,10-methylene-5,6,7,8-tetrahydrofolate + glycine + H2O = (6S)-5,6,7,8-tetrahydrofolate + L-serine</text>
        <dbReference type="Rhea" id="RHEA:15481"/>
        <dbReference type="ChEBI" id="CHEBI:15377"/>
        <dbReference type="ChEBI" id="CHEBI:15636"/>
        <dbReference type="ChEBI" id="CHEBI:33384"/>
        <dbReference type="ChEBI" id="CHEBI:57305"/>
        <dbReference type="ChEBI" id="CHEBI:57453"/>
        <dbReference type="EC" id="2.1.2.1"/>
    </reaction>
</comment>
<dbReference type="AlphaFoldDB" id="A0AAN7Q196"/>
<evidence type="ECO:0000313" key="7">
    <source>
        <dbReference type="Proteomes" id="UP001345219"/>
    </source>
</evidence>
<dbReference type="Gene3D" id="3.90.1150.10">
    <property type="entry name" value="Aspartate Aminotransferase, domain 1"/>
    <property type="match status" value="1"/>
</dbReference>
<dbReference type="GO" id="GO:0004372">
    <property type="term" value="F:glycine hydroxymethyltransferase activity"/>
    <property type="evidence" value="ECO:0007669"/>
    <property type="project" value="UniProtKB-EC"/>
</dbReference>
<dbReference type="Pfam" id="PF00464">
    <property type="entry name" value="SHMT"/>
    <property type="match status" value="1"/>
</dbReference>
<comment type="cofactor">
    <cofactor evidence="2">
        <name>pyridoxal 5'-phosphate</name>
        <dbReference type="ChEBI" id="CHEBI:597326"/>
    </cofactor>
</comment>
<name>A0AAN7Q196_9MYRT</name>
<dbReference type="PANTHER" id="PTHR11680:SF45">
    <property type="entry name" value="SERINE HYDROXYMETHYLTRANSFERASE"/>
    <property type="match status" value="1"/>
</dbReference>
<dbReference type="GO" id="GO:0030170">
    <property type="term" value="F:pyridoxal phosphate binding"/>
    <property type="evidence" value="ECO:0007669"/>
    <property type="project" value="TreeGrafter"/>
</dbReference>
<evidence type="ECO:0000259" key="5">
    <source>
        <dbReference type="Pfam" id="PF00464"/>
    </source>
</evidence>
<feature type="region of interest" description="Disordered" evidence="4">
    <location>
        <begin position="1"/>
        <end position="67"/>
    </location>
</feature>
<dbReference type="InterPro" id="IPR039429">
    <property type="entry name" value="SHMT-like_dom"/>
</dbReference>
<evidence type="ECO:0000256" key="3">
    <source>
        <dbReference type="ARBA" id="ARBA00022898"/>
    </source>
</evidence>
<sequence>MDLTHPPSNLSLGFMPASPSPSQQGQQLSEGSATLKLEPPQPIQASASLQFLDAENGEDDGEDSDVEEFRILGHYIKRKRETESMLSSSNSHPSKRGSASSEQDLETRQAVVRSWGKNYEKVCEMCHITLNTILFSSDSGCIPGGVRIGTPAMTTRGCLESDFETIADYLLRAAQIASAIQREHGKSQKAFLKGLQGNNKDILELRTRVETFASQFAMPGFVI</sequence>
<gene>
    <name evidence="6" type="ORF">SAY87_018804</name>
</gene>
<evidence type="ECO:0000313" key="6">
    <source>
        <dbReference type="EMBL" id="KAK4757503.1"/>
    </source>
</evidence>
<dbReference type="GO" id="GO:0046653">
    <property type="term" value="P:tetrahydrofolate metabolic process"/>
    <property type="evidence" value="ECO:0007669"/>
    <property type="project" value="TreeGrafter"/>
</dbReference>
<feature type="compositionally biased region" description="Low complexity" evidence="4">
    <location>
        <begin position="20"/>
        <end position="32"/>
    </location>
</feature>
<dbReference type="GO" id="GO:0019264">
    <property type="term" value="P:glycine biosynthetic process from serine"/>
    <property type="evidence" value="ECO:0007669"/>
    <property type="project" value="TreeGrafter"/>
</dbReference>
<feature type="region of interest" description="Disordered" evidence="4">
    <location>
        <begin position="82"/>
        <end position="105"/>
    </location>
</feature>
<reference evidence="6 7" key="1">
    <citation type="journal article" date="2023" name="Hortic Res">
        <title>Pangenome of water caltrop reveals structural variations and asymmetric subgenome divergence after allopolyploidization.</title>
        <authorList>
            <person name="Zhang X."/>
            <person name="Chen Y."/>
            <person name="Wang L."/>
            <person name="Yuan Y."/>
            <person name="Fang M."/>
            <person name="Shi L."/>
            <person name="Lu R."/>
            <person name="Comes H.P."/>
            <person name="Ma Y."/>
            <person name="Chen Y."/>
            <person name="Huang G."/>
            <person name="Zhou Y."/>
            <person name="Zheng Z."/>
            <person name="Qiu Y."/>
        </authorList>
    </citation>
    <scope>NUCLEOTIDE SEQUENCE [LARGE SCALE GENOMIC DNA]</scope>
    <source>
        <tissue evidence="6">Roots</tissue>
    </source>
</reference>
<dbReference type="SUPFAM" id="SSF53383">
    <property type="entry name" value="PLP-dependent transferases"/>
    <property type="match status" value="1"/>
</dbReference>
<dbReference type="GO" id="GO:0005739">
    <property type="term" value="C:mitochondrion"/>
    <property type="evidence" value="ECO:0007669"/>
    <property type="project" value="TreeGrafter"/>
</dbReference>
<dbReference type="PANTHER" id="PTHR11680">
    <property type="entry name" value="SERINE HYDROXYMETHYLTRANSFERASE"/>
    <property type="match status" value="1"/>
</dbReference>
<evidence type="ECO:0000256" key="2">
    <source>
        <dbReference type="ARBA" id="ARBA00001933"/>
    </source>
</evidence>
<organism evidence="6 7">
    <name type="scientific">Trapa incisa</name>
    <dbReference type="NCBI Taxonomy" id="236973"/>
    <lineage>
        <taxon>Eukaryota</taxon>
        <taxon>Viridiplantae</taxon>
        <taxon>Streptophyta</taxon>
        <taxon>Embryophyta</taxon>
        <taxon>Tracheophyta</taxon>
        <taxon>Spermatophyta</taxon>
        <taxon>Magnoliopsida</taxon>
        <taxon>eudicotyledons</taxon>
        <taxon>Gunneridae</taxon>
        <taxon>Pentapetalae</taxon>
        <taxon>rosids</taxon>
        <taxon>malvids</taxon>
        <taxon>Myrtales</taxon>
        <taxon>Lythraceae</taxon>
        <taxon>Trapa</taxon>
    </lineage>
</organism>
<dbReference type="InterPro" id="IPR049943">
    <property type="entry name" value="Ser_HO-MeTrfase-like"/>
</dbReference>
<dbReference type="InterPro" id="IPR015424">
    <property type="entry name" value="PyrdxlP-dep_Trfase"/>
</dbReference>
<keyword evidence="3" id="KW-0663">Pyridoxal phosphate</keyword>
<keyword evidence="7" id="KW-1185">Reference proteome</keyword>
<dbReference type="InterPro" id="IPR015422">
    <property type="entry name" value="PyrdxlP-dep_Trfase_small"/>
</dbReference>
<accession>A0AAN7Q196</accession>
<protein>
    <recommendedName>
        <fullName evidence="5">Serine hydroxymethyltransferase-like domain-containing protein</fullName>
    </recommendedName>
</protein>
<feature type="domain" description="Serine hydroxymethyltransferase-like" evidence="5">
    <location>
        <begin position="116"/>
        <end position="170"/>
    </location>
</feature>
<feature type="compositionally biased region" description="Acidic residues" evidence="4">
    <location>
        <begin position="55"/>
        <end position="66"/>
    </location>
</feature>
<dbReference type="Proteomes" id="UP001345219">
    <property type="component" value="Chromosome 15"/>
</dbReference>
<proteinExistence type="predicted"/>
<evidence type="ECO:0000256" key="1">
    <source>
        <dbReference type="ARBA" id="ARBA00001528"/>
    </source>
</evidence>
<feature type="compositionally biased region" description="Polar residues" evidence="4">
    <location>
        <begin position="84"/>
        <end position="102"/>
    </location>
</feature>
<feature type="compositionally biased region" description="Polar residues" evidence="4">
    <location>
        <begin position="1"/>
        <end position="11"/>
    </location>
</feature>
<evidence type="ECO:0000256" key="4">
    <source>
        <dbReference type="SAM" id="MobiDB-lite"/>
    </source>
</evidence>
<dbReference type="EMBL" id="JAXIOK010000012">
    <property type="protein sequence ID" value="KAK4757503.1"/>
    <property type="molecule type" value="Genomic_DNA"/>
</dbReference>